<dbReference type="InterPro" id="IPR049453">
    <property type="entry name" value="Memb_transporter_dom"/>
</dbReference>
<keyword evidence="3 5" id="KW-1133">Transmembrane helix</keyword>
<keyword evidence="4 5" id="KW-0472">Membrane</keyword>
<evidence type="ECO:0000313" key="7">
    <source>
        <dbReference type="EMBL" id="MCU7378451.1"/>
    </source>
</evidence>
<feature type="transmembrane region" description="Helical" evidence="5">
    <location>
        <begin position="303"/>
        <end position="324"/>
    </location>
</feature>
<feature type="transmembrane region" description="Helical" evidence="5">
    <location>
        <begin position="211"/>
        <end position="234"/>
    </location>
</feature>
<dbReference type="RefSeq" id="WP_148396474.1">
    <property type="nucleotide sequence ID" value="NZ_JAOSHN010000003.1"/>
</dbReference>
<dbReference type="EMBL" id="JAOSHN010000003">
    <property type="protein sequence ID" value="MCU7378451.1"/>
    <property type="molecule type" value="Genomic_DNA"/>
</dbReference>
<evidence type="ECO:0000256" key="3">
    <source>
        <dbReference type="ARBA" id="ARBA00022989"/>
    </source>
</evidence>
<protein>
    <submittedName>
        <fullName evidence="7">FUSC family protein</fullName>
    </submittedName>
</protein>
<evidence type="ECO:0000256" key="5">
    <source>
        <dbReference type="SAM" id="Phobius"/>
    </source>
</evidence>
<feature type="transmembrane region" description="Helical" evidence="5">
    <location>
        <begin position="113"/>
        <end position="129"/>
    </location>
</feature>
<dbReference type="AlphaFoldDB" id="A0A9J6QUA5"/>
<evidence type="ECO:0000256" key="4">
    <source>
        <dbReference type="ARBA" id="ARBA00023136"/>
    </source>
</evidence>
<name>A0A9J6QUA5_9FIRM</name>
<reference evidence="7" key="1">
    <citation type="submission" date="2022-09" db="EMBL/GenBank/DDBJ databases">
        <title>Culturomic study of gut microbiota in children with autism spectrum disorder.</title>
        <authorList>
            <person name="Efimov B.A."/>
            <person name="Chaplin A.V."/>
            <person name="Sokolova S.R."/>
            <person name="Pikina A.P."/>
            <person name="Korzhanova M."/>
            <person name="Belova V."/>
            <person name="Korostin D."/>
        </authorList>
    </citation>
    <scope>NUCLEOTIDE SEQUENCE</scope>
    <source>
        <strain evidence="7">ASD5510</strain>
    </source>
</reference>
<dbReference type="Proteomes" id="UP001065549">
    <property type="component" value="Unassembled WGS sequence"/>
</dbReference>
<evidence type="ECO:0000256" key="1">
    <source>
        <dbReference type="ARBA" id="ARBA00004141"/>
    </source>
</evidence>
<dbReference type="Pfam" id="PF13515">
    <property type="entry name" value="FUSC_2"/>
    <property type="match status" value="1"/>
</dbReference>
<comment type="subcellular location">
    <subcellularLocation>
        <location evidence="1">Membrane</location>
        <topology evidence="1">Multi-pass membrane protein</topology>
    </subcellularLocation>
</comment>
<feature type="domain" description="Integral membrane bound transporter" evidence="6">
    <location>
        <begin position="218"/>
        <end position="335"/>
    </location>
</feature>
<dbReference type="GO" id="GO:0016020">
    <property type="term" value="C:membrane"/>
    <property type="evidence" value="ECO:0007669"/>
    <property type="project" value="UniProtKB-SubCell"/>
</dbReference>
<comment type="caution">
    <text evidence="7">The sequence shown here is derived from an EMBL/GenBank/DDBJ whole genome shotgun (WGS) entry which is preliminary data.</text>
</comment>
<organism evidence="7 8">
    <name type="scientific">Hominibacterium faecale</name>
    <dbReference type="NCBI Taxonomy" id="2839743"/>
    <lineage>
        <taxon>Bacteria</taxon>
        <taxon>Bacillati</taxon>
        <taxon>Bacillota</taxon>
        <taxon>Clostridia</taxon>
        <taxon>Peptostreptococcales</taxon>
        <taxon>Anaerovoracaceae</taxon>
        <taxon>Hominibacterium</taxon>
    </lineage>
</organism>
<feature type="transmembrane region" description="Helical" evidence="5">
    <location>
        <begin position="254"/>
        <end position="272"/>
    </location>
</feature>
<evidence type="ECO:0000259" key="6">
    <source>
        <dbReference type="Pfam" id="PF13515"/>
    </source>
</evidence>
<keyword evidence="2 5" id="KW-0812">Transmembrane</keyword>
<keyword evidence="8" id="KW-1185">Reference proteome</keyword>
<feature type="transmembrane region" description="Helical" evidence="5">
    <location>
        <begin position="158"/>
        <end position="179"/>
    </location>
</feature>
<feature type="transmembrane region" description="Helical" evidence="5">
    <location>
        <begin position="37"/>
        <end position="59"/>
    </location>
</feature>
<proteinExistence type="predicted"/>
<accession>A0A9J6QUA5</accession>
<feature type="transmembrane region" description="Helical" evidence="5">
    <location>
        <begin position="279"/>
        <end position="297"/>
    </location>
</feature>
<feature type="transmembrane region" description="Helical" evidence="5">
    <location>
        <begin position="89"/>
        <end position="107"/>
    </location>
</feature>
<evidence type="ECO:0000256" key="2">
    <source>
        <dbReference type="ARBA" id="ARBA00022692"/>
    </source>
</evidence>
<evidence type="ECO:0000313" key="8">
    <source>
        <dbReference type="Proteomes" id="UP001065549"/>
    </source>
</evidence>
<sequence length="358" mass="39019">MEEMNFYDVMQLSAADTKQLLRETPVKKEKRMYQLAFVVKNVLCILFCMTVVVSFTVLFGEENSIPGVVVLIAILAMRKADFDMNPRHGLFVIPILFAILAAGPHLAGLAGPAAAFGINLVSLLLILVLSCHNIYLYNHATFVLGYLLLMGYDVSGEAYIRRILALMAGAVLVSAVFYINHRKKEFSWGIGGLLRDFFSGDERMRWQIKMALGLSTGMLLASLLGIPRMMWMGFACMSLLPPVQSTVPARIKQRLIGVVGGCALFALLYQVLPGDPGTYIGILGGLAVGFSGTYGWQTVFNCLGALSMAVGVFGIAGAIALRMINNFLGILYSFCFHKLYEGGSGLLRTNEKAAADRT</sequence>
<gene>
    <name evidence="7" type="ORF">OBO34_08780</name>
</gene>